<evidence type="ECO:0000256" key="1">
    <source>
        <dbReference type="SAM" id="MobiDB-lite"/>
    </source>
</evidence>
<dbReference type="AlphaFoldDB" id="A0A835C8A7"/>
<protein>
    <submittedName>
        <fullName evidence="2">Uncharacterized protein</fullName>
    </submittedName>
</protein>
<evidence type="ECO:0000313" key="3">
    <source>
        <dbReference type="Proteomes" id="UP000636709"/>
    </source>
</evidence>
<evidence type="ECO:0000313" key="2">
    <source>
        <dbReference type="EMBL" id="KAF8717145.1"/>
    </source>
</evidence>
<feature type="compositionally biased region" description="Basic and acidic residues" evidence="1">
    <location>
        <begin position="1"/>
        <end position="17"/>
    </location>
</feature>
<dbReference type="Proteomes" id="UP000636709">
    <property type="component" value="Unassembled WGS sequence"/>
</dbReference>
<organism evidence="2 3">
    <name type="scientific">Digitaria exilis</name>
    <dbReference type="NCBI Taxonomy" id="1010633"/>
    <lineage>
        <taxon>Eukaryota</taxon>
        <taxon>Viridiplantae</taxon>
        <taxon>Streptophyta</taxon>
        <taxon>Embryophyta</taxon>
        <taxon>Tracheophyta</taxon>
        <taxon>Spermatophyta</taxon>
        <taxon>Magnoliopsida</taxon>
        <taxon>Liliopsida</taxon>
        <taxon>Poales</taxon>
        <taxon>Poaceae</taxon>
        <taxon>PACMAD clade</taxon>
        <taxon>Panicoideae</taxon>
        <taxon>Panicodae</taxon>
        <taxon>Paniceae</taxon>
        <taxon>Anthephorinae</taxon>
        <taxon>Digitaria</taxon>
    </lineage>
</organism>
<sequence length="81" mass="8561">MGMGHDAMEVTRDKAYQAEDAASDTAGDRARDGAQQTGSYLSQTAEVAGDLWTCEAYSAMQAGETVMNTAVGIKDKVVVQK</sequence>
<gene>
    <name evidence="2" type="ORF">HU200_026262</name>
</gene>
<name>A0A835C8A7_9POAL</name>
<keyword evidence="3" id="KW-1185">Reference proteome</keyword>
<feature type="region of interest" description="Disordered" evidence="1">
    <location>
        <begin position="1"/>
        <end position="38"/>
    </location>
</feature>
<proteinExistence type="predicted"/>
<accession>A0A835C8A7</accession>
<dbReference type="EMBL" id="JACEFO010001719">
    <property type="protein sequence ID" value="KAF8717145.1"/>
    <property type="molecule type" value="Genomic_DNA"/>
</dbReference>
<reference evidence="2" key="1">
    <citation type="submission" date="2020-07" db="EMBL/GenBank/DDBJ databases">
        <title>Genome sequence and genetic diversity analysis of an under-domesticated orphan crop, white fonio (Digitaria exilis).</title>
        <authorList>
            <person name="Bennetzen J.L."/>
            <person name="Chen S."/>
            <person name="Ma X."/>
            <person name="Wang X."/>
            <person name="Yssel A.E.J."/>
            <person name="Chaluvadi S.R."/>
            <person name="Johnson M."/>
            <person name="Gangashetty P."/>
            <person name="Hamidou F."/>
            <person name="Sanogo M.D."/>
            <person name="Zwaenepoel A."/>
            <person name="Wallace J."/>
            <person name="Van De Peer Y."/>
            <person name="Van Deynze A."/>
        </authorList>
    </citation>
    <scope>NUCLEOTIDE SEQUENCE</scope>
    <source>
        <tissue evidence="2">Leaves</tissue>
    </source>
</reference>
<comment type="caution">
    <text evidence="2">The sequence shown here is derived from an EMBL/GenBank/DDBJ whole genome shotgun (WGS) entry which is preliminary data.</text>
</comment>
<dbReference type="OrthoDB" id="2193576at2759"/>